<evidence type="ECO:0000256" key="1">
    <source>
        <dbReference type="ARBA" id="ARBA00012796"/>
    </source>
</evidence>
<dbReference type="GeneTree" id="ENSGT00940000154239"/>
<feature type="compositionally biased region" description="Basic and acidic residues" evidence="7">
    <location>
        <begin position="1"/>
        <end position="14"/>
    </location>
</feature>
<feature type="domain" description="TR61B FKBP-like" evidence="9">
    <location>
        <begin position="71"/>
        <end position="123"/>
    </location>
</feature>
<dbReference type="InterPro" id="IPR054151">
    <property type="entry name" value="TR61B_FKBP-like"/>
</dbReference>
<evidence type="ECO:0000256" key="4">
    <source>
        <dbReference type="ARBA" id="ARBA00022691"/>
    </source>
</evidence>
<dbReference type="GO" id="GO:0160107">
    <property type="term" value="F:tRNA (adenine(58)-N1)-methyltransferase activity"/>
    <property type="evidence" value="ECO:0007669"/>
    <property type="project" value="UniProtKB-EC"/>
</dbReference>
<dbReference type="PROSITE" id="PS51620">
    <property type="entry name" value="SAM_TRM61"/>
    <property type="match status" value="1"/>
</dbReference>
<name>H3AWF1_LATCH</name>
<evidence type="ECO:0000256" key="7">
    <source>
        <dbReference type="SAM" id="MobiDB-lite"/>
    </source>
</evidence>
<dbReference type="InterPro" id="IPR014816">
    <property type="entry name" value="tRNA_MeTrfase_Gcd14"/>
</dbReference>
<dbReference type="InterPro" id="IPR049470">
    <property type="entry name" value="TRM61_C"/>
</dbReference>
<evidence type="ECO:0000259" key="8">
    <source>
        <dbReference type="Pfam" id="PF08704"/>
    </source>
</evidence>
<dbReference type="Gene3D" id="3.10.330.20">
    <property type="match status" value="1"/>
</dbReference>
<dbReference type="Ensembl" id="ENSLACT00000014071.1">
    <property type="protein sequence ID" value="ENSLACP00000013972.1"/>
    <property type="gene ID" value="ENSLACG00000012303.1"/>
</dbReference>
<dbReference type="GO" id="GO:0031515">
    <property type="term" value="C:tRNA (m1A) methyltransferase complex"/>
    <property type="evidence" value="ECO:0007669"/>
    <property type="project" value="InterPro"/>
</dbReference>
<dbReference type="SUPFAM" id="SSF53335">
    <property type="entry name" value="S-adenosyl-L-methionine-dependent methyltransferases"/>
    <property type="match status" value="1"/>
</dbReference>
<dbReference type="EMBL" id="AFYH01061201">
    <property type="status" value="NOT_ANNOTATED_CDS"/>
    <property type="molecule type" value="Genomic_DNA"/>
</dbReference>
<keyword evidence="3" id="KW-0808">Transferase</keyword>
<dbReference type="GO" id="GO:0005739">
    <property type="term" value="C:mitochondrion"/>
    <property type="evidence" value="ECO:0007669"/>
    <property type="project" value="TreeGrafter"/>
</dbReference>
<protein>
    <recommendedName>
        <fullName evidence="1">tRNA (adenine(58)-N(1))-methyltransferase</fullName>
        <ecNumber evidence="1">2.1.1.220</ecNumber>
    </recommendedName>
</protein>
<accession>H3AWF1</accession>
<dbReference type="FunFam" id="3.10.330.20:FF:000003">
    <property type="entry name" value="tRNA (Adenine(58)-N(1))-methyltransferase, mitochondrial isoform X1"/>
    <property type="match status" value="1"/>
</dbReference>
<keyword evidence="2" id="KW-0489">Methyltransferase</keyword>
<reference evidence="11" key="1">
    <citation type="submission" date="2011-08" db="EMBL/GenBank/DDBJ databases">
        <title>The draft genome of Latimeria chalumnae.</title>
        <authorList>
            <person name="Di Palma F."/>
            <person name="Alfoldi J."/>
            <person name="Johnson J."/>
            <person name="Berlin A."/>
            <person name="Gnerre S."/>
            <person name="Jaffe D."/>
            <person name="MacCallum I."/>
            <person name="Young S."/>
            <person name="Walker B.J."/>
            <person name="Lander E."/>
            <person name="Lindblad-Toh K."/>
        </authorList>
    </citation>
    <scope>NUCLEOTIDE SEQUENCE [LARGE SCALE GENOMIC DNA]</scope>
    <source>
        <strain evidence="11">Wild caught</strain>
    </source>
</reference>
<keyword evidence="5" id="KW-0819">tRNA processing</keyword>
<dbReference type="EMBL" id="AFYH01061202">
    <property type="status" value="NOT_ANNOTATED_CDS"/>
    <property type="molecule type" value="Genomic_DNA"/>
</dbReference>
<dbReference type="PANTHER" id="PTHR12133">
    <property type="entry name" value="TRNA (ADENINE(58)-N(1))-METHYLTRANSFERASE"/>
    <property type="match status" value="1"/>
</dbReference>
<dbReference type="Gene3D" id="3.40.50.150">
    <property type="entry name" value="Vaccinia Virus protein VP39"/>
    <property type="match status" value="1"/>
</dbReference>
<evidence type="ECO:0000313" key="10">
    <source>
        <dbReference type="Ensembl" id="ENSLACP00000013972.1"/>
    </source>
</evidence>
<dbReference type="Pfam" id="PF21985">
    <property type="entry name" value="TR61B_FKBP-like"/>
    <property type="match status" value="1"/>
</dbReference>
<keyword evidence="4" id="KW-0949">S-adenosyl-L-methionine</keyword>
<dbReference type="EC" id="2.1.1.220" evidence="1"/>
<feature type="region of interest" description="Disordered" evidence="7">
    <location>
        <begin position="1"/>
        <end position="38"/>
    </location>
</feature>
<dbReference type="PANTHER" id="PTHR12133:SF1">
    <property type="entry name" value="TRNA (ADENINE(58)-N(1))-METHYLTRANSFERASE, MITOCHONDRIAL"/>
    <property type="match status" value="1"/>
</dbReference>
<evidence type="ECO:0000256" key="6">
    <source>
        <dbReference type="ARBA" id="ARBA00048481"/>
    </source>
</evidence>
<keyword evidence="11" id="KW-1185">Reference proteome</keyword>
<evidence type="ECO:0000256" key="2">
    <source>
        <dbReference type="ARBA" id="ARBA00022603"/>
    </source>
</evidence>
<dbReference type="Proteomes" id="UP000008672">
    <property type="component" value="Unassembled WGS sequence"/>
</dbReference>
<reference evidence="10" key="3">
    <citation type="submission" date="2025-09" db="UniProtKB">
        <authorList>
            <consortium name="Ensembl"/>
        </authorList>
    </citation>
    <scope>IDENTIFICATION</scope>
</reference>
<evidence type="ECO:0000313" key="11">
    <source>
        <dbReference type="Proteomes" id="UP000008672"/>
    </source>
</evidence>
<comment type="catalytic activity">
    <reaction evidence="6">
        <text>an adenosine in mRNA + S-adenosyl-L-methionine = an N(1)-methyladenosine in mRNA + S-adenosyl-L-homocysteine + H(+)</text>
        <dbReference type="Rhea" id="RHEA:55392"/>
        <dbReference type="Rhea" id="RHEA-COMP:12414"/>
        <dbReference type="Rhea" id="RHEA-COMP:12415"/>
        <dbReference type="ChEBI" id="CHEBI:15378"/>
        <dbReference type="ChEBI" id="CHEBI:57856"/>
        <dbReference type="ChEBI" id="CHEBI:59789"/>
        <dbReference type="ChEBI" id="CHEBI:74411"/>
        <dbReference type="ChEBI" id="CHEBI:74491"/>
    </reaction>
</comment>
<dbReference type="CDD" id="cd02440">
    <property type="entry name" value="AdoMet_MTases"/>
    <property type="match status" value="1"/>
</dbReference>
<dbReference type="SMR" id="H3AWF1"/>
<dbReference type="Bgee" id="ENSLACG00000012303">
    <property type="expression patterns" value="Expressed in chordate pharynx and 1 other cell type or tissue"/>
</dbReference>
<dbReference type="FunFam" id="3.40.50.150:FF:000181">
    <property type="entry name" value="tRNA (Adenine(58)-N(1))-methyltransferase, mitochondrial isoform X4"/>
    <property type="match status" value="1"/>
</dbReference>
<evidence type="ECO:0000259" key="9">
    <source>
        <dbReference type="Pfam" id="PF21985"/>
    </source>
</evidence>
<feature type="domain" description="tRNA (adenine(58)-N(1))-methyltransferase catalytic subunit TRM61 C-terminal" evidence="8">
    <location>
        <begin position="137"/>
        <end position="372"/>
    </location>
</feature>
<organism evidence="10 11">
    <name type="scientific">Latimeria chalumnae</name>
    <name type="common">Coelacanth</name>
    <dbReference type="NCBI Taxonomy" id="7897"/>
    <lineage>
        <taxon>Eukaryota</taxon>
        <taxon>Metazoa</taxon>
        <taxon>Chordata</taxon>
        <taxon>Craniata</taxon>
        <taxon>Vertebrata</taxon>
        <taxon>Euteleostomi</taxon>
        <taxon>Coelacanthiformes</taxon>
        <taxon>Coelacanthidae</taxon>
        <taxon>Latimeria</taxon>
    </lineage>
</organism>
<dbReference type="InterPro" id="IPR029063">
    <property type="entry name" value="SAM-dependent_MTases_sf"/>
</dbReference>
<sequence length="390" mass="43994">MDARQGEQSHEDCSPRPFPQTFASAAGIAAEPPSLQNKDSTFNTVVSRSHPCAIQPTRSARIKREVPFKPGDLVLAELWRKQTLEFRKMFSLTATGKALSNWGMVLHRDIVGKFPGQIFKTSTNFKLLMRRPSLEEYAMLMKRGPNITYPKDVNTLLMVMDINEGDYVLECGSGSGGMTLFLSRAVGSEGRVLSLEVRDDHHCRALKNYQRWCAAWAVAHEEEWPQNVEFIKKDITAVAEDMKAVTFDAVALDMINPQVALPVMHPLLKQGGVCAVYLANMTQIIDLLEGIRRCQLSLLCERVFEVMHRDWIVAPALRKDGSIVQRVEPQHNRSEESPDQRRRLMDDEMPFGTMPYIARPRHGLSSHTGFLVKLRKIKPAHPEPTSDNGC</sequence>
<dbReference type="GO" id="GO:0030488">
    <property type="term" value="P:tRNA methylation"/>
    <property type="evidence" value="ECO:0007669"/>
    <property type="project" value="InterPro"/>
</dbReference>
<dbReference type="Pfam" id="PF08704">
    <property type="entry name" value="GCD14"/>
    <property type="match status" value="1"/>
</dbReference>
<dbReference type="AlphaFoldDB" id="H3AWF1"/>
<reference evidence="10" key="2">
    <citation type="submission" date="2025-08" db="UniProtKB">
        <authorList>
            <consortium name="Ensembl"/>
        </authorList>
    </citation>
    <scope>IDENTIFICATION</scope>
</reference>
<gene>
    <name evidence="10" type="primary">TRMT61B</name>
</gene>
<proteinExistence type="predicted"/>
<evidence type="ECO:0000256" key="5">
    <source>
        <dbReference type="ARBA" id="ARBA00022694"/>
    </source>
</evidence>
<evidence type="ECO:0000256" key="3">
    <source>
        <dbReference type="ARBA" id="ARBA00022679"/>
    </source>
</evidence>